<dbReference type="Pfam" id="PF09745">
    <property type="entry name" value="NSRP1_N"/>
    <property type="match status" value="1"/>
</dbReference>
<feature type="region of interest" description="Disordered" evidence="3">
    <location>
        <begin position="35"/>
        <end position="74"/>
    </location>
</feature>
<feature type="compositionally biased region" description="Basic and acidic residues" evidence="3">
    <location>
        <begin position="49"/>
        <end position="58"/>
    </location>
</feature>
<dbReference type="PANTHER" id="PTHR31938">
    <property type="entry name" value="NUCLEAR SPECKLE SPLICING REGULATORY PROTEIN 1"/>
    <property type="match status" value="1"/>
</dbReference>
<feature type="compositionally biased region" description="Low complexity" evidence="3">
    <location>
        <begin position="329"/>
        <end position="341"/>
    </location>
</feature>
<feature type="compositionally biased region" description="Basic and acidic residues" evidence="3">
    <location>
        <begin position="255"/>
        <end position="297"/>
    </location>
</feature>
<dbReference type="AlphaFoldDB" id="A0A8B7P5H9"/>
<evidence type="ECO:0000313" key="5">
    <source>
        <dbReference type="Proteomes" id="UP000694843"/>
    </source>
</evidence>
<dbReference type="InterPro" id="IPR042816">
    <property type="entry name" value="Nsrp1"/>
</dbReference>
<dbReference type="KEGG" id="hazt:108677497"/>
<evidence type="ECO:0000256" key="2">
    <source>
        <dbReference type="ARBA" id="ARBA00023054"/>
    </source>
</evidence>
<proteinExistence type="inferred from homology"/>
<organism evidence="5 6">
    <name type="scientific">Hyalella azteca</name>
    <name type="common">Amphipod</name>
    <dbReference type="NCBI Taxonomy" id="294128"/>
    <lineage>
        <taxon>Eukaryota</taxon>
        <taxon>Metazoa</taxon>
        <taxon>Ecdysozoa</taxon>
        <taxon>Arthropoda</taxon>
        <taxon>Crustacea</taxon>
        <taxon>Multicrustacea</taxon>
        <taxon>Malacostraca</taxon>
        <taxon>Eumalacostraca</taxon>
        <taxon>Peracarida</taxon>
        <taxon>Amphipoda</taxon>
        <taxon>Senticaudata</taxon>
        <taxon>Talitrida</taxon>
        <taxon>Talitroidea</taxon>
        <taxon>Hyalellidae</taxon>
        <taxon>Hyalella</taxon>
    </lineage>
</organism>
<dbReference type="InterPro" id="IPR018612">
    <property type="entry name" value="NSRP1_N"/>
</dbReference>
<dbReference type="OrthoDB" id="446635at2759"/>
<feature type="compositionally biased region" description="Acidic residues" evidence="3">
    <location>
        <begin position="39"/>
        <end position="48"/>
    </location>
</feature>
<sequence>MTSNKKYGLILASARRDEARSAAGVGGIRKINVLRTSDDELEDDDPQEEQSRVQKRGEGNSAQQAQQRRLMREALEEDPSIFMYDEHYDQQQAQLTAVKERRQLDTAPKYIGRILESARRRELERDRCSVRKLQKERQAEGSIFQDKESFVTPAYSKKLQEIREADARDIMQAKVEEKNEAKKDTNRASFYKNLFEQRVMGDVPVSDAVIPSDDRRVDDRRVDDQHPSDLRSPADRKTDIVPRDTSRSRSRSPHRKEVPENPTLREARRTETNKSNDSSERVEFRKIKTNKSGDKTNAKRLRRLEEECSESGNESPEANDHVNIKEEAASSSESETSVEEPTPSPAKVAETREQRVERLFAKRTVGDKFVEAQQRYLIRKAERENA</sequence>
<reference evidence="6" key="1">
    <citation type="submission" date="2025-08" db="UniProtKB">
        <authorList>
            <consortium name="RefSeq"/>
        </authorList>
    </citation>
    <scope>IDENTIFICATION</scope>
    <source>
        <tissue evidence="6">Whole organism</tissue>
    </source>
</reference>
<feature type="compositionally biased region" description="Basic and acidic residues" evidence="3">
    <location>
        <begin position="212"/>
        <end position="247"/>
    </location>
</feature>
<evidence type="ECO:0000256" key="1">
    <source>
        <dbReference type="ARBA" id="ARBA00010126"/>
    </source>
</evidence>
<dbReference type="RefSeq" id="XP_018021210.1">
    <property type="nucleotide sequence ID" value="XM_018165721.2"/>
</dbReference>
<accession>A0A8B7P5H9</accession>
<keyword evidence="5" id="KW-1185">Reference proteome</keyword>
<dbReference type="OMA" id="MSKPLAF"/>
<feature type="domain" description="Nuclear speckle splicing regulatory protein 1 N-terminal" evidence="4">
    <location>
        <begin position="69"/>
        <end position="183"/>
    </location>
</feature>
<dbReference type="Proteomes" id="UP000694843">
    <property type="component" value="Unplaced"/>
</dbReference>
<dbReference type="GO" id="GO:0000381">
    <property type="term" value="P:regulation of alternative mRNA splicing, via spliceosome"/>
    <property type="evidence" value="ECO:0007669"/>
    <property type="project" value="InterPro"/>
</dbReference>
<comment type="similarity">
    <text evidence="1">Belongs to the NSRP1 family.</text>
</comment>
<gene>
    <name evidence="6" type="primary">LOC108677497</name>
</gene>
<feature type="region of interest" description="Disordered" evidence="3">
    <location>
        <begin position="201"/>
        <end position="353"/>
    </location>
</feature>
<evidence type="ECO:0000256" key="3">
    <source>
        <dbReference type="SAM" id="MobiDB-lite"/>
    </source>
</evidence>
<protein>
    <submittedName>
        <fullName evidence="6">Nuclear speckle splicing regulatory protein 1</fullName>
    </submittedName>
</protein>
<feature type="compositionally biased region" description="Basic and acidic residues" evidence="3">
    <location>
        <begin position="318"/>
        <end position="328"/>
    </location>
</feature>
<name>A0A8B7P5H9_HYAAZ</name>
<keyword evidence="2" id="KW-0175">Coiled coil</keyword>
<dbReference type="PANTHER" id="PTHR31938:SF4">
    <property type="entry name" value="NUCLEAR SPECKLE SPLICING REGULATORY PROTEIN 1"/>
    <property type="match status" value="1"/>
</dbReference>
<evidence type="ECO:0000259" key="4">
    <source>
        <dbReference type="Pfam" id="PF09745"/>
    </source>
</evidence>
<dbReference type="GeneID" id="108677497"/>
<evidence type="ECO:0000313" key="6">
    <source>
        <dbReference type="RefSeq" id="XP_018021210.1"/>
    </source>
</evidence>